<feature type="transmembrane region" description="Helical" evidence="7">
    <location>
        <begin position="207"/>
        <end position="231"/>
    </location>
</feature>
<evidence type="ECO:0000256" key="1">
    <source>
        <dbReference type="ARBA" id="ARBA00004651"/>
    </source>
</evidence>
<evidence type="ECO:0000256" key="5">
    <source>
        <dbReference type="ARBA" id="ARBA00023136"/>
    </source>
</evidence>
<accession>A0A2T8FBX7</accession>
<feature type="transmembrane region" description="Helical" evidence="7">
    <location>
        <begin position="243"/>
        <end position="264"/>
    </location>
</feature>
<feature type="region of interest" description="Disordered" evidence="6">
    <location>
        <begin position="388"/>
        <end position="417"/>
    </location>
</feature>
<dbReference type="AlphaFoldDB" id="A0A2T8FBX7"/>
<evidence type="ECO:0000256" key="2">
    <source>
        <dbReference type="ARBA" id="ARBA00022475"/>
    </source>
</evidence>
<evidence type="ECO:0000256" key="7">
    <source>
        <dbReference type="SAM" id="Phobius"/>
    </source>
</evidence>
<dbReference type="InterPro" id="IPR036259">
    <property type="entry name" value="MFS_trans_sf"/>
</dbReference>
<sequence>MLRILLATFVSWMGLRLTEVALPLIALQQTGSVWATGLVAGSSGIALLTSPWWAARLRHRLTSGPALAAVLGVQALGYVTVAVAATLDTLTVVHLCLSGLIVGAATSVGGPATRAMLADLGDRIGPGVAVRALAWQDLAHRISMVAGPPVAAWVVTQHGAMPLMWADTVAVLLAAALVAGVGRYALRQGSAGAVPRRAREVLRGHPVVAEGIAMAAVGWFWWFAFALGLAILGAETGRPGQLIAAGMAGYGMGSLAGSATAPLVVTRLPQVPTMVTGWIVLGATFTALPWLDSSLLALALVSAVGGFVTPFGLAALNAAITEHTSGEDRRTAFAAQHVAGSGGSSLGMLTGGAVIALLGAENTMHVAGVVLIAVPVVLAARTLLPRRRQDSRGTQPAADAPPRPECADSVSGPSGSC</sequence>
<comment type="subcellular location">
    <subcellularLocation>
        <location evidence="1">Cell membrane</location>
        <topology evidence="1">Multi-pass membrane protein</topology>
    </subcellularLocation>
</comment>
<dbReference type="Pfam" id="PF07690">
    <property type="entry name" value="MFS_1"/>
    <property type="match status" value="1"/>
</dbReference>
<feature type="transmembrane region" description="Helical" evidence="7">
    <location>
        <begin position="33"/>
        <end position="54"/>
    </location>
</feature>
<dbReference type="GO" id="GO:0005886">
    <property type="term" value="C:plasma membrane"/>
    <property type="evidence" value="ECO:0007669"/>
    <property type="project" value="UniProtKB-SubCell"/>
</dbReference>
<keyword evidence="4 7" id="KW-1133">Transmembrane helix</keyword>
<dbReference type="SUPFAM" id="SSF103473">
    <property type="entry name" value="MFS general substrate transporter"/>
    <property type="match status" value="1"/>
</dbReference>
<name>A0A2T8FBX7_9ACTN</name>
<dbReference type="PANTHER" id="PTHR23513">
    <property type="entry name" value="INTEGRAL MEMBRANE EFFLUX PROTEIN-RELATED"/>
    <property type="match status" value="1"/>
</dbReference>
<feature type="transmembrane region" description="Helical" evidence="7">
    <location>
        <begin position="297"/>
        <end position="320"/>
    </location>
</feature>
<evidence type="ECO:0000313" key="8">
    <source>
        <dbReference type="EMBL" id="PVG83203.1"/>
    </source>
</evidence>
<keyword evidence="2" id="KW-1003">Cell membrane</keyword>
<evidence type="ECO:0000256" key="3">
    <source>
        <dbReference type="ARBA" id="ARBA00022692"/>
    </source>
</evidence>
<keyword evidence="9" id="KW-1185">Reference proteome</keyword>
<feature type="transmembrane region" description="Helical" evidence="7">
    <location>
        <begin position="364"/>
        <end position="384"/>
    </location>
</feature>
<proteinExistence type="predicted"/>
<dbReference type="PANTHER" id="PTHR23513:SF6">
    <property type="entry name" value="MAJOR FACILITATOR SUPERFAMILY ASSOCIATED DOMAIN-CONTAINING PROTEIN"/>
    <property type="match status" value="1"/>
</dbReference>
<dbReference type="InterPro" id="IPR011701">
    <property type="entry name" value="MFS"/>
</dbReference>
<gene>
    <name evidence="8" type="ORF">DDE18_07820</name>
</gene>
<comment type="caution">
    <text evidence="8">The sequence shown here is derived from an EMBL/GenBank/DDBJ whole genome shotgun (WGS) entry which is preliminary data.</text>
</comment>
<dbReference type="GO" id="GO:0022857">
    <property type="term" value="F:transmembrane transporter activity"/>
    <property type="evidence" value="ECO:0007669"/>
    <property type="project" value="InterPro"/>
</dbReference>
<feature type="transmembrane region" description="Helical" evidence="7">
    <location>
        <begin position="92"/>
        <end position="117"/>
    </location>
</feature>
<reference evidence="8 9" key="1">
    <citation type="submission" date="2018-04" db="EMBL/GenBank/DDBJ databases">
        <title>Genome of Nocardioides gansuensis WSJ-1.</title>
        <authorList>
            <person name="Wu S."/>
            <person name="Wang G."/>
        </authorList>
    </citation>
    <scope>NUCLEOTIDE SEQUENCE [LARGE SCALE GENOMIC DNA]</scope>
    <source>
        <strain evidence="8 9">WSJ-1</strain>
    </source>
</reference>
<feature type="transmembrane region" description="Helical" evidence="7">
    <location>
        <begin position="332"/>
        <end position="358"/>
    </location>
</feature>
<protein>
    <submittedName>
        <fullName evidence="8">MFS transporter</fullName>
    </submittedName>
</protein>
<feature type="transmembrane region" description="Helical" evidence="7">
    <location>
        <begin position="271"/>
        <end position="291"/>
    </location>
</feature>
<evidence type="ECO:0000256" key="6">
    <source>
        <dbReference type="SAM" id="MobiDB-lite"/>
    </source>
</evidence>
<feature type="transmembrane region" description="Helical" evidence="7">
    <location>
        <begin position="66"/>
        <end position="86"/>
    </location>
</feature>
<organism evidence="8 9">
    <name type="scientific">Nocardioides gansuensis</name>
    <dbReference type="NCBI Taxonomy" id="2138300"/>
    <lineage>
        <taxon>Bacteria</taxon>
        <taxon>Bacillati</taxon>
        <taxon>Actinomycetota</taxon>
        <taxon>Actinomycetes</taxon>
        <taxon>Propionibacteriales</taxon>
        <taxon>Nocardioidaceae</taxon>
        <taxon>Nocardioides</taxon>
    </lineage>
</organism>
<dbReference type="Gene3D" id="1.20.1250.20">
    <property type="entry name" value="MFS general substrate transporter like domains"/>
    <property type="match status" value="1"/>
</dbReference>
<keyword evidence="5 7" id="KW-0472">Membrane</keyword>
<evidence type="ECO:0000313" key="9">
    <source>
        <dbReference type="Proteomes" id="UP000246018"/>
    </source>
</evidence>
<dbReference type="EMBL" id="QDGZ01000003">
    <property type="protein sequence ID" value="PVG83203.1"/>
    <property type="molecule type" value="Genomic_DNA"/>
</dbReference>
<dbReference type="Proteomes" id="UP000246018">
    <property type="component" value="Unassembled WGS sequence"/>
</dbReference>
<keyword evidence="3 7" id="KW-0812">Transmembrane</keyword>
<feature type="transmembrane region" description="Helical" evidence="7">
    <location>
        <begin position="168"/>
        <end position="186"/>
    </location>
</feature>
<evidence type="ECO:0000256" key="4">
    <source>
        <dbReference type="ARBA" id="ARBA00022989"/>
    </source>
</evidence>